<evidence type="ECO:0000256" key="1">
    <source>
        <dbReference type="SAM" id="SignalP"/>
    </source>
</evidence>
<sequence length="112" mass="12393">MQCVGGNAPRPLRLLPALLFYALATLSRLTLHSGSISRQRELVPTAAVLSARRHLAHGRRRRQVNRNTDLSLHSIDNECPQVGMRRPPLGGPPHYLLPRPGVRLSRAQLLGV</sequence>
<accession>A0A4C1ZNQ8</accession>
<dbReference type="Proteomes" id="UP000299102">
    <property type="component" value="Unassembled WGS sequence"/>
</dbReference>
<feature type="chain" id="PRO_5020024463" description="Secreted protein" evidence="1">
    <location>
        <begin position="28"/>
        <end position="112"/>
    </location>
</feature>
<dbReference type="EMBL" id="BGZK01001951">
    <property type="protein sequence ID" value="GBP88694.1"/>
    <property type="molecule type" value="Genomic_DNA"/>
</dbReference>
<evidence type="ECO:0000313" key="3">
    <source>
        <dbReference type="Proteomes" id="UP000299102"/>
    </source>
</evidence>
<proteinExistence type="predicted"/>
<reference evidence="2 3" key="1">
    <citation type="journal article" date="2019" name="Commun. Biol.">
        <title>The bagworm genome reveals a unique fibroin gene that provides high tensile strength.</title>
        <authorList>
            <person name="Kono N."/>
            <person name="Nakamura H."/>
            <person name="Ohtoshi R."/>
            <person name="Tomita M."/>
            <person name="Numata K."/>
            <person name="Arakawa K."/>
        </authorList>
    </citation>
    <scope>NUCLEOTIDE SEQUENCE [LARGE SCALE GENOMIC DNA]</scope>
</reference>
<gene>
    <name evidence="2" type="ORF">EVAR_79076_1</name>
</gene>
<evidence type="ECO:0008006" key="4">
    <source>
        <dbReference type="Google" id="ProtNLM"/>
    </source>
</evidence>
<comment type="caution">
    <text evidence="2">The sequence shown here is derived from an EMBL/GenBank/DDBJ whole genome shotgun (WGS) entry which is preliminary data.</text>
</comment>
<keyword evidence="3" id="KW-1185">Reference proteome</keyword>
<keyword evidence="1" id="KW-0732">Signal</keyword>
<protein>
    <recommendedName>
        <fullName evidence="4">Secreted protein</fullName>
    </recommendedName>
</protein>
<dbReference type="AlphaFoldDB" id="A0A4C1ZNQ8"/>
<evidence type="ECO:0000313" key="2">
    <source>
        <dbReference type="EMBL" id="GBP88694.1"/>
    </source>
</evidence>
<name>A0A4C1ZNQ8_EUMVA</name>
<feature type="signal peptide" evidence="1">
    <location>
        <begin position="1"/>
        <end position="27"/>
    </location>
</feature>
<organism evidence="2 3">
    <name type="scientific">Eumeta variegata</name>
    <name type="common">Bagworm moth</name>
    <name type="synonym">Eumeta japonica</name>
    <dbReference type="NCBI Taxonomy" id="151549"/>
    <lineage>
        <taxon>Eukaryota</taxon>
        <taxon>Metazoa</taxon>
        <taxon>Ecdysozoa</taxon>
        <taxon>Arthropoda</taxon>
        <taxon>Hexapoda</taxon>
        <taxon>Insecta</taxon>
        <taxon>Pterygota</taxon>
        <taxon>Neoptera</taxon>
        <taxon>Endopterygota</taxon>
        <taxon>Lepidoptera</taxon>
        <taxon>Glossata</taxon>
        <taxon>Ditrysia</taxon>
        <taxon>Tineoidea</taxon>
        <taxon>Psychidae</taxon>
        <taxon>Oiketicinae</taxon>
        <taxon>Eumeta</taxon>
    </lineage>
</organism>